<dbReference type="Gene3D" id="3.90.930.1">
    <property type="match status" value="1"/>
</dbReference>
<evidence type="ECO:0008006" key="2">
    <source>
        <dbReference type="Google" id="ProtNLM"/>
    </source>
</evidence>
<dbReference type="SUPFAM" id="SSF82185">
    <property type="entry name" value="Histone H3 K4-specific methyltransferase SET7/9 N-terminal domain"/>
    <property type="match status" value="1"/>
</dbReference>
<accession>A0A383D1C2</accession>
<reference evidence="1" key="1">
    <citation type="submission" date="2018-05" db="EMBL/GenBank/DDBJ databases">
        <authorList>
            <person name="Lanie J.A."/>
            <person name="Ng W.-L."/>
            <person name="Kazmierczak K.M."/>
            <person name="Andrzejewski T.M."/>
            <person name="Davidsen T.M."/>
            <person name="Wayne K.J."/>
            <person name="Tettelin H."/>
            <person name="Glass J.I."/>
            <person name="Rusch D."/>
            <person name="Podicherti R."/>
            <person name="Tsui H.-C.T."/>
            <person name="Winkler M.E."/>
        </authorList>
    </citation>
    <scope>NUCLEOTIDE SEQUENCE</scope>
</reference>
<feature type="non-terminal residue" evidence="1">
    <location>
        <position position="168"/>
    </location>
</feature>
<organism evidence="1">
    <name type="scientific">marine metagenome</name>
    <dbReference type="NCBI Taxonomy" id="408172"/>
    <lineage>
        <taxon>unclassified sequences</taxon>
        <taxon>metagenomes</taxon>
        <taxon>ecological metagenomes</taxon>
    </lineage>
</organism>
<dbReference type="EMBL" id="UINC01213338">
    <property type="protein sequence ID" value="SVE38063.1"/>
    <property type="molecule type" value="Genomic_DNA"/>
</dbReference>
<sequence>MGFCKKTSFFDITKDMKKLLTILCLLILVSCSPTPEIPPIELVVKQGIVYEVNSTTPFTGSDVSYYENGQLKRKGNFIDGKEDGLHESYYENGQLDFRGNYKNGEEEGLFEQYYDNGQLEMRGNFIDGKEDGLKESYYDEGQLKVRGNFIDGKMVGLFEVYNENGQLE</sequence>
<proteinExistence type="predicted"/>
<dbReference type="PROSITE" id="PS51257">
    <property type="entry name" value="PROKAR_LIPOPROTEIN"/>
    <property type="match status" value="1"/>
</dbReference>
<evidence type="ECO:0000313" key="1">
    <source>
        <dbReference type="EMBL" id="SVE38063.1"/>
    </source>
</evidence>
<gene>
    <name evidence="1" type="ORF">METZ01_LOCUS490917</name>
</gene>
<protein>
    <recommendedName>
        <fullName evidence="2">Toxin-antitoxin system YwqK family antitoxin</fullName>
    </recommendedName>
</protein>
<dbReference type="AlphaFoldDB" id="A0A383D1C2"/>
<dbReference type="Pfam" id="PF07661">
    <property type="entry name" value="MORN_2"/>
    <property type="match status" value="5"/>
</dbReference>
<dbReference type="InterPro" id="IPR011652">
    <property type="entry name" value="MORN_2"/>
</dbReference>
<name>A0A383D1C2_9ZZZZ</name>